<feature type="compositionally biased region" description="Basic and acidic residues" evidence="4">
    <location>
        <begin position="346"/>
        <end position="360"/>
    </location>
</feature>
<feature type="region of interest" description="Disordered" evidence="4">
    <location>
        <begin position="290"/>
        <end position="378"/>
    </location>
</feature>
<dbReference type="PROSITE" id="PS50106">
    <property type="entry name" value="PDZ"/>
    <property type="match status" value="1"/>
</dbReference>
<gene>
    <name evidence="6" type="primary">SHROOM2_1</name>
    <name evidence="6" type="ORF">OS493_017540</name>
</gene>
<comment type="subcellular location">
    <subcellularLocation>
        <location evidence="1">Cytoplasm</location>
    </subcellularLocation>
</comment>
<dbReference type="OrthoDB" id="5986090at2759"/>
<feature type="region of interest" description="Disordered" evidence="4">
    <location>
        <begin position="390"/>
        <end position="462"/>
    </location>
</feature>
<proteinExistence type="predicted"/>
<evidence type="ECO:0000256" key="1">
    <source>
        <dbReference type="ARBA" id="ARBA00004496"/>
    </source>
</evidence>
<dbReference type="PANTHER" id="PTHR24214">
    <property type="entry name" value="PDZ AND LIM DOMAIN PROTEIN ZASP"/>
    <property type="match status" value="1"/>
</dbReference>
<sequence length="462" mass="50614">MYRFNSHSKGLGEIFDVVLSGGSPWGFTLQGGSEFRTKLSVLKVTPGGKADLSQSIVIGDEIVAINGIDCQSRAEAIELVRCSRQKLRIALRREGSTAPVPVSQSNGTVVKKNSDAVPNLYKTASELLSSSDFYSTFNVDKQKFDAITQHKKPANIYDSTDNLSASHENLLESYRQAEIQPSIANSSIMEETSERLSRSSTEIANGRTSPEVDGLRRINSLNSVAGKRFHSSTGLLGAAQYNRPPGMEIYGRTWSLRRGISLPEGHWPVMHQRTLTSPGRIQKVMVKSTNIPVSPKGSPPGHKETDNQQTARSGGNPKNPNDWVGRWLMDAPHQTGSMNTGSGTLDYKDRKISMQERSDVNKSQSLPRSKSFGGPTSYGVTVTATAVKRNESSNAMNHPRQPHRYSSSNLIQEKPVRAGPGSDARPDDTSPRQSEMPWNSLVYASPGDTVDMRLPRDMMAPK</sequence>
<accession>A0A9W9ZQU1</accession>
<dbReference type="SUPFAM" id="SSF50156">
    <property type="entry name" value="PDZ domain-like"/>
    <property type="match status" value="1"/>
</dbReference>
<keyword evidence="3" id="KW-0862">Zinc</keyword>
<keyword evidence="2" id="KW-0963">Cytoplasm</keyword>
<dbReference type="PANTHER" id="PTHR24214:SF38">
    <property type="entry name" value="PDZ AND LIM DOMAIN PROTEIN ZASP-RELATED"/>
    <property type="match status" value="1"/>
</dbReference>
<dbReference type="GO" id="GO:0030036">
    <property type="term" value="P:actin cytoskeleton organization"/>
    <property type="evidence" value="ECO:0007669"/>
    <property type="project" value="TreeGrafter"/>
</dbReference>
<dbReference type="EMBL" id="MU825882">
    <property type="protein sequence ID" value="KAJ7385163.1"/>
    <property type="molecule type" value="Genomic_DNA"/>
</dbReference>
<organism evidence="6 7">
    <name type="scientific">Desmophyllum pertusum</name>
    <dbReference type="NCBI Taxonomy" id="174260"/>
    <lineage>
        <taxon>Eukaryota</taxon>
        <taxon>Metazoa</taxon>
        <taxon>Cnidaria</taxon>
        <taxon>Anthozoa</taxon>
        <taxon>Hexacorallia</taxon>
        <taxon>Scleractinia</taxon>
        <taxon>Caryophylliina</taxon>
        <taxon>Caryophylliidae</taxon>
        <taxon>Desmophyllum</taxon>
    </lineage>
</organism>
<dbReference type="Proteomes" id="UP001163046">
    <property type="component" value="Unassembled WGS sequence"/>
</dbReference>
<evidence type="ECO:0000256" key="3">
    <source>
        <dbReference type="ARBA" id="ARBA00023038"/>
    </source>
</evidence>
<evidence type="ECO:0000313" key="6">
    <source>
        <dbReference type="EMBL" id="KAJ7385163.1"/>
    </source>
</evidence>
<evidence type="ECO:0000313" key="7">
    <source>
        <dbReference type="Proteomes" id="UP001163046"/>
    </source>
</evidence>
<dbReference type="GO" id="GO:0005737">
    <property type="term" value="C:cytoplasm"/>
    <property type="evidence" value="ECO:0007669"/>
    <property type="project" value="UniProtKB-SubCell"/>
</dbReference>
<keyword evidence="3" id="KW-0440">LIM domain</keyword>
<keyword evidence="3" id="KW-0479">Metal-binding</keyword>
<dbReference type="GO" id="GO:0061061">
    <property type="term" value="P:muscle structure development"/>
    <property type="evidence" value="ECO:0007669"/>
    <property type="project" value="TreeGrafter"/>
</dbReference>
<reference evidence="6" key="1">
    <citation type="submission" date="2023-01" db="EMBL/GenBank/DDBJ databases">
        <title>Genome assembly of the deep-sea coral Lophelia pertusa.</title>
        <authorList>
            <person name="Herrera S."/>
            <person name="Cordes E."/>
        </authorList>
    </citation>
    <scope>NUCLEOTIDE SEQUENCE</scope>
    <source>
        <strain evidence="6">USNM1676648</strain>
        <tissue evidence="6">Polyp</tissue>
    </source>
</reference>
<evidence type="ECO:0000256" key="4">
    <source>
        <dbReference type="SAM" id="MobiDB-lite"/>
    </source>
</evidence>
<dbReference type="SMART" id="SM00228">
    <property type="entry name" value="PDZ"/>
    <property type="match status" value="1"/>
</dbReference>
<protein>
    <submittedName>
        <fullName evidence="6">Melanosome organization</fullName>
    </submittedName>
</protein>
<dbReference type="GO" id="GO:0001725">
    <property type="term" value="C:stress fiber"/>
    <property type="evidence" value="ECO:0007669"/>
    <property type="project" value="TreeGrafter"/>
</dbReference>
<feature type="compositionally biased region" description="Polar residues" evidence="4">
    <location>
        <begin position="307"/>
        <end position="319"/>
    </location>
</feature>
<comment type="caution">
    <text evidence="6">The sequence shown here is derived from an EMBL/GenBank/DDBJ whole genome shotgun (WGS) entry which is preliminary data.</text>
</comment>
<evidence type="ECO:0000256" key="2">
    <source>
        <dbReference type="ARBA" id="ARBA00022490"/>
    </source>
</evidence>
<dbReference type="GO" id="GO:0031941">
    <property type="term" value="C:filamentous actin"/>
    <property type="evidence" value="ECO:0007669"/>
    <property type="project" value="TreeGrafter"/>
</dbReference>
<dbReference type="InterPro" id="IPR050604">
    <property type="entry name" value="PDZ-LIM_domain"/>
</dbReference>
<dbReference type="InterPro" id="IPR001478">
    <property type="entry name" value="PDZ"/>
</dbReference>
<dbReference type="InterPro" id="IPR036034">
    <property type="entry name" value="PDZ_sf"/>
</dbReference>
<dbReference type="GO" id="GO:0005912">
    <property type="term" value="C:adherens junction"/>
    <property type="evidence" value="ECO:0007669"/>
    <property type="project" value="TreeGrafter"/>
</dbReference>
<name>A0A9W9ZQU1_9CNID</name>
<dbReference type="GO" id="GO:0003779">
    <property type="term" value="F:actin binding"/>
    <property type="evidence" value="ECO:0007669"/>
    <property type="project" value="TreeGrafter"/>
</dbReference>
<dbReference type="Gene3D" id="2.30.42.10">
    <property type="match status" value="1"/>
</dbReference>
<dbReference type="AlphaFoldDB" id="A0A9W9ZQU1"/>
<keyword evidence="7" id="KW-1185">Reference proteome</keyword>
<evidence type="ECO:0000259" key="5">
    <source>
        <dbReference type="PROSITE" id="PS50106"/>
    </source>
</evidence>
<dbReference type="Pfam" id="PF00595">
    <property type="entry name" value="PDZ"/>
    <property type="match status" value="1"/>
</dbReference>
<dbReference type="GO" id="GO:0051371">
    <property type="term" value="F:muscle alpha-actinin binding"/>
    <property type="evidence" value="ECO:0007669"/>
    <property type="project" value="TreeGrafter"/>
</dbReference>
<feature type="domain" description="PDZ" evidence="5">
    <location>
        <begin position="20"/>
        <end position="95"/>
    </location>
</feature>
<feature type="compositionally biased region" description="Polar residues" evidence="4">
    <location>
        <begin position="334"/>
        <end position="343"/>
    </location>
</feature>